<feature type="transmembrane region" description="Helical" evidence="13">
    <location>
        <begin position="289"/>
        <end position="316"/>
    </location>
</feature>
<evidence type="ECO:0000256" key="3">
    <source>
        <dbReference type="ARBA" id="ARBA00022475"/>
    </source>
</evidence>
<dbReference type="EC" id="2.7.1.69" evidence="17"/>
<evidence type="ECO:0000313" key="17">
    <source>
        <dbReference type="EMBL" id="EFQ05639.1"/>
    </source>
</evidence>
<dbReference type="InterPro" id="IPR018113">
    <property type="entry name" value="PTrfase_EIIB_Cys"/>
</dbReference>
<dbReference type="AlphaFoldDB" id="E2ZMG6"/>
<organism evidence="17 18">
    <name type="scientific">Faecalibacterium cf. prausnitzii KLE1255</name>
    <dbReference type="NCBI Taxonomy" id="748224"/>
    <lineage>
        <taxon>Bacteria</taxon>
        <taxon>Bacillati</taxon>
        <taxon>Bacillota</taxon>
        <taxon>Clostridia</taxon>
        <taxon>Eubacteriales</taxon>
        <taxon>Oscillospiraceae</taxon>
        <taxon>Faecalibacterium</taxon>
    </lineage>
</organism>
<dbReference type="FunFam" id="2.70.70.10:FF:000001">
    <property type="entry name" value="PTS system glucose-specific IIA component"/>
    <property type="match status" value="1"/>
</dbReference>
<name>E2ZMG6_9FIRM</name>
<feature type="domain" description="PTS EIIB type-1" evidence="15">
    <location>
        <begin position="25"/>
        <end position="107"/>
    </location>
</feature>
<comment type="caution">
    <text evidence="17">The sequence shown here is derived from an EMBL/GenBank/DDBJ whole genome shotgun (WGS) entry which is preliminary data.</text>
</comment>
<evidence type="ECO:0000256" key="1">
    <source>
        <dbReference type="ARBA" id="ARBA00004651"/>
    </source>
</evidence>
<evidence type="ECO:0000256" key="8">
    <source>
        <dbReference type="ARBA" id="ARBA00022777"/>
    </source>
</evidence>
<dbReference type="PROSITE" id="PS51098">
    <property type="entry name" value="PTS_EIIB_TYPE_1"/>
    <property type="match status" value="1"/>
</dbReference>
<feature type="region of interest" description="Disordered" evidence="12">
    <location>
        <begin position="1"/>
        <end position="22"/>
    </location>
</feature>
<dbReference type="InterPro" id="IPR011297">
    <property type="entry name" value="PTS_IIABC_b_glu"/>
</dbReference>
<evidence type="ECO:0000256" key="13">
    <source>
        <dbReference type="SAM" id="Phobius"/>
    </source>
</evidence>
<dbReference type="Pfam" id="PF02378">
    <property type="entry name" value="PTS_EIIC"/>
    <property type="match status" value="1"/>
</dbReference>
<dbReference type="SUPFAM" id="SSF51261">
    <property type="entry name" value="Duplicated hybrid motif"/>
    <property type="match status" value="1"/>
</dbReference>
<dbReference type="PANTHER" id="PTHR30175">
    <property type="entry name" value="PHOSPHOTRANSFERASE SYSTEM TRANSPORT PROTEIN"/>
    <property type="match status" value="1"/>
</dbReference>
<dbReference type="CDD" id="cd00212">
    <property type="entry name" value="PTS_IIB_glc"/>
    <property type="match status" value="1"/>
</dbReference>
<dbReference type="eggNOG" id="COG1264">
    <property type="taxonomic scope" value="Bacteria"/>
</dbReference>
<feature type="transmembrane region" description="Helical" evidence="13">
    <location>
        <begin position="261"/>
        <end position="283"/>
    </location>
</feature>
<evidence type="ECO:0000256" key="11">
    <source>
        <dbReference type="PROSITE-ProRule" id="PRU00421"/>
    </source>
</evidence>
<evidence type="ECO:0000256" key="5">
    <source>
        <dbReference type="ARBA" id="ARBA00022679"/>
    </source>
</evidence>
<dbReference type="NCBIfam" id="TIGR01995">
    <property type="entry name" value="PTS-II-ABC-beta"/>
    <property type="match status" value="1"/>
</dbReference>
<feature type="active site" description="Phosphocysteine intermediate; for EIIB activity" evidence="11">
    <location>
        <position position="47"/>
    </location>
</feature>
<dbReference type="Pfam" id="PF00367">
    <property type="entry name" value="PTS_EIIB"/>
    <property type="match status" value="1"/>
</dbReference>
<dbReference type="PANTHER" id="PTHR30175:SF1">
    <property type="entry name" value="PTS SYSTEM ARBUTIN-, CELLOBIOSE-, AND SALICIN-SPECIFIC EIIBC COMPONENT-RELATED"/>
    <property type="match status" value="1"/>
</dbReference>
<evidence type="ECO:0000256" key="10">
    <source>
        <dbReference type="ARBA" id="ARBA00023136"/>
    </source>
</evidence>
<dbReference type="InterPro" id="IPR011055">
    <property type="entry name" value="Dup_hybrid_motif"/>
</dbReference>
<keyword evidence="2" id="KW-0813">Transport</keyword>
<dbReference type="InterPro" id="IPR001996">
    <property type="entry name" value="PTS_IIB_1"/>
</dbReference>
<evidence type="ECO:0000256" key="6">
    <source>
        <dbReference type="ARBA" id="ARBA00022683"/>
    </source>
</evidence>
<evidence type="ECO:0000313" key="18">
    <source>
        <dbReference type="Proteomes" id="UP000006028"/>
    </source>
</evidence>
<evidence type="ECO:0000256" key="7">
    <source>
        <dbReference type="ARBA" id="ARBA00022692"/>
    </source>
</evidence>
<sequence>MSASAGRQGNATTHKIKENKMKNYKQTASDVLRLVGGEKNVVQVEHCSTRLRFTLADTSKVDAAALKKTAGVMGVISSGPQCQVVIGNDVIEVYDELLKLGTFNAGQAAAPAAPKGKKEIGGIILDYMVGIFQPLVPAIAGAGVLKALMVLLSTLGLMSSGDIAYKVLVGVADAALYYLPVMVAFTTATKFNCNKLVAVALAAAMIHPSVSALLATEGGAYFLGIKLQNIAYGGQVFPAILTVIFMSFIEKWANKWCPKAIRVFFVPMLCFGIGFPVALVVLGPLGYNIGALLTTVILALYNTLGWLAVALLAAVLPFMISMGMHKALVPYAVASISDPGFEMLYMPASLAHNISEGGACLGVALKTKDENLRATAISAGISGLFGITEPALYGVTLQHKKVMMSVVASSFIGGLFVGLMKVKAFVAMGPGLAGMAMFVDPDNGKNILWAAVGLVISVVASFALSFFLYKDETPAEDETAVPAPETAADAAAADSTISSPLQGKAIALEEVKDEVFSQKILGDGIAVVPEKGELYAPADGVIESVFGTKHAISMKTNAGAELLMHIGMDTVKRDGKGFDPQVKDGETVKKGQLLMKFDLDGIKADGYDVTTPIVVTNADEFTIKTVAEGAVVPGAALLKLEANK</sequence>
<dbReference type="Pfam" id="PF00358">
    <property type="entry name" value="PTS_EIIA_1"/>
    <property type="match status" value="1"/>
</dbReference>
<keyword evidence="10 13" id="KW-0472">Membrane</keyword>
<evidence type="ECO:0000259" key="14">
    <source>
        <dbReference type="PROSITE" id="PS51093"/>
    </source>
</evidence>
<evidence type="ECO:0000256" key="4">
    <source>
        <dbReference type="ARBA" id="ARBA00022597"/>
    </source>
</evidence>
<dbReference type="InterPro" id="IPR036878">
    <property type="entry name" value="Glu_permease_IIB"/>
</dbReference>
<feature type="transmembrane region" description="Helical" evidence="13">
    <location>
        <begin position="447"/>
        <end position="469"/>
    </location>
</feature>
<dbReference type="GO" id="GO:0015771">
    <property type="term" value="P:trehalose transport"/>
    <property type="evidence" value="ECO:0007669"/>
    <property type="project" value="TreeGrafter"/>
</dbReference>
<keyword evidence="5 17" id="KW-0808">Transferase</keyword>
<evidence type="ECO:0000259" key="15">
    <source>
        <dbReference type="PROSITE" id="PS51098"/>
    </source>
</evidence>
<gene>
    <name evidence="17" type="ORF">HMPREF9436_02883</name>
</gene>
<dbReference type="Gene3D" id="2.70.70.10">
    <property type="entry name" value="Glucose Permease (Domain IIA)"/>
    <property type="match status" value="1"/>
</dbReference>
<dbReference type="EMBL" id="AECU01000212">
    <property type="protein sequence ID" value="EFQ05639.1"/>
    <property type="molecule type" value="Genomic_DNA"/>
</dbReference>
<dbReference type="InterPro" id="IPR003352">
    <property type="entry name" value="PTS_EIIC"/>
</dbReference>
<dbReference type="eggNOG" id="COG1263">
    <property type="taxonomic scope" value="Bacteria"/>
</dbReference>
<keyword evidence="9 13" id="KW-1133">Transmembrane helix</keyword>
<dbReference type="FunFam" id="3.30.1360.60:FF:000001">
    <property type="entry name" value="PTS system glucose-specific IIBC component PtsG"/>
    <property type="match status" value="1"/>
</dbReference>
<dbReference type="SUPFAM" id="SSF55604">
    <property type="entry name" value="Glucose permease domain IIB"/>
    <property type="match status" value="1"/>
</dbReference>
<keyword evidence="3" id="KW-1003">Cell membrane</keyword>
<comment type="subcellular location">
    <subcellularLocation>
        <location evidence="1">Cell membrane</location>
        <topology evidence="1">Multi-pass membrane protein</topology>
    </subcellularLocation>
</comment>
<dbReference type="InterPro" id="IPR013013">
    <property type="entry name" value="PTS_EIIC_1"/>
</dbReference>
<evidence type="ECO:0000259" key="16">
    <source>
        <dbReference type="PROSITE" id="PS51103"/>
    </source>
</evidence>
<dbReference type="PROSITE" id="PS01035">
    <property type="entry name" value="PTS_EIIB_TYPE_1_CYS"/>
    <property type="match status" value="1"/>
</dbReference>
<feature type="transmembrane region" description="Helical" evidence="13">
    <location>
        <begin position="406"/>
        <end position="427"/>
    </location>
</feature>
<feature type="transmembrane region" description="Helical" evidence="13">
    <location>
        <begin position="197"/>
        <end position="224"/>
    </location>
</feature>
<keyword evidence="4" id="KW-0762">Sugar transport</keyword>
<dbReference type="HOGENOM" id="CLU_012312_2_3_9"/>
<dbReference type="NCBIfam" id="TIGR00830">
    <property type="entry name" value="PTBA"/>
    <property type="match status" value="1"/>
</dbReference>
<dbReference type="PROSITE" id="PS51103">
    <property type="entry name" value="PTS_EIIC_TYPE_1"/>
    <property type="match status" value="1"/>
</dbReference>
<dbReference type="Gene3D" id="3.30.1360.60">
    <property type="entry name" value="Glucose permease domain IIB"/>
    <property type="match status" value="1"/>
</dbReference>
<proteinExistence type="predicted"/>
<feature type="domain" description="PTS EIIA type-1" evidence="14">
    <location>
        <begin position="513"/>
        <end position="617"/>
    </location>
</feature>
<feature type="transmembrane region" description="Helical" evidence="13">
    <location>
        <begin position="163"/>
        <end position="185"/>
    </location>
</feature>
<dbReference type="GO" id="GO:0008982">
    <property type="term" value="F:protein-N(PI)-phosphohistidine-sugar phosphotransferase activity"/>
    <property type="evidence" value="ECO:0007669"/>
    <property type="project" value="InterPro"/>
</dbReference>
<reference evidence="17 18" key="1">
    <citation type="submission" date="2010-08" db="EMBL/GenBank/DDBJ databases">
        <authorList>
            <person name="Weinstock G."/>
            <person name="Sodergren E."/>
            <person name="Clifton S."/>
            <person name="Fulton L."/>
            <person name="Fulton B."/>
            <person name="Courtney L."/>
            <person name="Fronick C."/>
            <person name="Harrison M."/>
            <person name="Strong C."/>
            <person name="Farmer C."/>
            <person name="Delahaunty K."/>
            <person name="Markovic C."/>
            <person name="Hall O."/>
            <person name="Minx P."/>
            <person name="Tomlinson C."/>
            <person name="Mitreva M."/>
            <person name="Hou S."/>
            <person name="Chen J."/>
            <person name="Wollam A."/>
            <person name="Pepin K.H."/>
            <person name="Johnson M."/>
            <person name="Bhonagiri V."/>
            <person name="Zhang X."/>
            <person name="Suruliraj S."/>
            <person name="Warren W."/>
            <person name="Chinwalla A."/>
            <person name="Mardis E.R."/>
            <person name="Wilson R.K."/>
        </authorList>
    </citation>
    <scope>NUCLEOTIDE SEQUENCE [LARGE SCALE GENOMIC DNA]</scope>
    <source>
        <strain evidence="17 18">KLE1255</strain>
    </source>
</reference>
<accession>E2ZMG6</accession>
<feature type="compositionally biased region" description="Polar residues" evidence="12">
    <location>
        <begin position="1"/>
        <end position="13"/>
    </location>
</feature>
<dbReference type="InterPro" id="IPR050558">
    <property type="entry name" value="PTS_Sugar-Specific_Components"/>
</dbReference>
<feature type="transmembrane region" description="Helical" evidence="13">
    <location>
        <begin position="135"/>
        <end position="157"/>
    </location>
</feature>
<dbReference type="Proteomes" id="UP000006028">
    <property type="component" value="Unassembled WGS sequence"/>
</dbReference>
<dbReference type="STRING" id="748224.HMPREF9436_02883"/>
<dbReference type="GO" id="GO:0009401">
    <property type="term" value="P:phosphoenolpyruvate-dependent sugar phosphotransferase system"/>
    <property type="evidence" value="ECO:0007669"/>
    <property type="project" value="UniProtKB-KW"/>
</dbReference>
<protein>
    <submittedName>
        <fullName evidence="17">PTS system, beta-glucoside-specific, IIABC component</fullName>
        <ecNumber evidence="17">2.7.1.69</ecNumber>
    </submittedName>
</protein>
<keyword evidence="7 13" id="KW-0812">Transmembrane</keyword>
<evidence type="ECO:0000256" key="9">
    <source>
        <dbReference type="ARBA" id="ARBA00022989"/>
    </source>
</evidence>
<dbReference type="eggNOG" id="COG2190">
    <property type="taxonomic scope" value="Bacteria"/>
</dbReference>
<keyword evidence="8" id="KW-0418">Kinase</keyword>
<feature type="domain" description="PTS EIIC type-1" evidence="16">
    <location>
        <begin position="126"/>
        <end position="480"/>
    </location>
</feature>
<keyword evidence="6" id="KW-0598">Phosphotransferase system</keyword>
<dbReference type="GO" id="GO:0090589">
    <property type="term" value="F:protein-phosphocysteine-trehalose phosphotransferase system transporter activity"/>
    <property type="evidence" value="ECO:0007669"/>
    <property type="project" value="TreeGrafter"/>
</dbReference>
<evidence type="ECO:0000256" key="12">
    <source>
        <dbReference type="SAM" id="MobiDB-lite"/>
    </source>
</evidence>
<feature type="transmembrane region" description="Helical" evidence="13">
    <location>
        <begin position="230"/>
        <end position="249"/>
    </location>
</feature>
<dbReference type="PROSITE" id="PS51093">
    <property type="entry name" value="PTS_EIIA_TYPE_1"/>
    <property type="match status" value="1"/>
</dbReference>
<dbReference type="GO" id="GO:0016301">
    <property type="term" value="F:kinase activity"/>
    <property type="evidence" value="ECO:0007669"/>
    <property type="project" value="UniProtKB-KW"/>
</dbReference>
<dbReference type="PROSITE" id="PS00371">
    <property type="entry name" value="PTS_EIIA_TYPE_1_HIS"/>
    <property type="match status" value="1"/>
</dbReference>
<dbReference type="InterPro" id="IPR001127">
    <property type="entry name" value="PTS_EIIA_1_perm"/>
</dbReference>
<dbReference type="BioCyc" id="FCF748224-HMP:GTSS-902-MONOMER"/>
<dbReference type="GO" id="GO:0005886">
    <property type="term" value="C:plasma membrane"/>
    <property type="evidence" value="ECO:0007669"/>
    <property type="project" value="UniProtKB-SubCell"/>
</dbReference>
<evidence type="ECO:0000256" key="2">
    <source>
        <dbReference type="ARBA" id="ARBA00022448"/>
    </source>
</evidence>